<keyword evidence="3 6" id="KW-0378">Hydrolase</keyword>
<feature type="transmembrane region" description="Helical" evidence="7">
    <location>
        <begin position="35"/>
        <end position="54"/>
    </location>
</feature>
<evidence type="ECO:0000313" key="10">
    <source>
        <dbReference type="Proteomes" id="UP001333996"/>
    </source>
</evidence>
<dbReference type="Proteomes" id="UP001333996">
    <property type="component" value="Unassembled WGS sequence"/>
</dbReference>
<feature type="domain" description="Peptidase M48" evidence="8">
    <location>
        <begin position="126"/>
        <end position="197"/>
    </location>
</feature>
<dbReference type="PANTHER" id="PTHR34978">
    <property type="entry name" value="POSSIBLE SENSOR-TRANSDUCER PROTEIN BLAR"/>
    <property type="match status" value="1"/>
</dbReference>
<comment type="similarity">
    <text evidence="6">Belongs to the peptidase M48 family.</text>
</comment>
<evidence type="ECO:0000259" key="8">
    <source>
        <dbReference type="Pfam" id="PF01435"/>
    </source>
</evidence>
<comment type="cofactor">
    <cofactor evidence="6">
        <name>Zn(2+)</name>
        <dbReference type="ChEBI" id="CHEBI:29105"/>
    </cofactor>
    <text evidence="6">Binds 1 zinc ion per subunit.</text>
</comment>
<evidence type="ECO:0000256" key="4">
    <source>
        <dbReference type="ARBA" id="ARBA00022833"/>
    </source>
</evidence>
<evidence type="ECO:0000256" key="2">
    <source>
        <dbReference type="ARBA" id="ARBA00022723"/>
    </source>
</evidence>
<reference evidence="9" key="1">
    <citation type="submission" date="2024-01" db="EMBL/GenBank/DDBJ databases">
        <title>First draft genome sequence data of TA4-1, the type strain of Gram-positive actinobacterium Streptomyces chiangmaiensis.</title>
        <authorList>
            <person name="Yasawong M."/>
            <person name="Nantapong N."/>
        </authorList>
    </citation>
    <scope>NUCLEOTIDE SEQUENCE</scope>
    <source>
        <strain evidence="9">TA4-1</strain>
    </source>
</reference>
<dbReference type="RefSeq" id="WP_329508989.1">
    <property type="nucleotide sequence ID" value="NZ_BAAAYZ010000053.1"/>
</dbReference>
<accession>A0ABU7FKB8</accession>
<keyword evidence="1 6" id="KW-0645">Protease</keyword>
<keyword evidence="5 6" id="KW-0482">Metalloprotease</keyword>
<organism evidence="9 10">
    <name type="scientific">Streptomyces chiangmaiensis</name>
    <dbReference type="NCBI Taxonomy" id="766497"/>
    <lineage>
        <taxon>Bacteria</taxon>
        <taxon>Bacillati</taxon>
        <taxon>Actinomycetota</taxon>
        <taxon>Actinomycetes</taxon>
        <taxon>Kitasatosporales</taxon>
        <taxon>Streptomycetaceae</taxon>
        <taxon>Streptomyces</taxon>
    </lineage>
</organism>
<dbReference type="Pfam" id="PF01435">
    <property type="entry name" value="Peptidase_M48"/>
    <property type="match status" value="1"/>
</dbReference>
<sequence>MITAVVLAGYAALMGAAVPPLLARAHWAHRAPTAAVFAWQGLMVTFVVTAALSVHHLVLGEHHVHERLFGLLTFCGLATSAPEGRAPLTIGSALAIAAPMLVVLLPAGWLIRCIWRARRARVRQLDMLVLAGEPAHGYEATIVDYDVPAVYCLSGRSSRVVVTRGALDILSEDQLRAVLEHERAHIVGRHHLLHVLVEAFSRAFPRLPLARHAKEQTYLLLEMIADDRALRWHSREALATAMCEVAAGRAPEAALGAGGSGVLIRLRRVLTPHPRPHPAIWPAVVAAAGTAPLLPLLLACVP</sequence>
<dbReference type="CDD" id="cd07326">
    <property type="entry name" value="M56_BlaR1_MecR1_like"/>
    <property type="match status" value="1"/>
</dbReference>
<dbReference type="Gene3D" id="3.30.2010.10">
    <property type="entry name" value="Metalloproteases ('zincins'), catalytic domain"/>
    <property type="match status" value="1"/>
</dbReference>
<dbReference type="InterPro" id="IPR052173">
    <property type="entry name" value="Beta-lactam_resp_regulator"/>
</dbReference>
<name>A0ABU7FKB8_9ACTN</name>
<evidence type="ECO:0000256" key="5">
    <source>
        <dbReference type="ARBA" id="ARBA00023049"/>
    </source>
</evidence>
<comment type="caution">
    <text evidence="9">The sequence shown here is derived from an EMBL/GenBank/DDBJ whole genome shotgun (WGS) entry which is preliminary data.</text>
</comment>
<evidence type="ECO:0000256" key="7">
    <source>
        <dbReference type="SAM" id="Phobius"/>
    </source>
</evidence>
<dbReference type="PANTHER" id="PTHR34978:SF3">
    <property type="entry name" value="SLR0241 PROTEIN"/>
    <property type="match status" value="1"/>
</dbReference>
<evidence type="ECO:0000256" key="1">
    <source>
        <dbReference type="ARBA" id="ARBA00022670"/>
    </source>
</evidence>
<feature type="transmembrane region" description="Helical" evidence="7">
    <location>
        <begin position="88"/>
        <end position="111"/>
    </location>
</feature>
<evidence type="ECO:0000256" key="3">
    <source>
        <dbReference type="ARBA" id="ARBA00022801"/>
    </source>
</evidence>
<keyword evidence="7" id="KW-0812">Transmembrane</keyword>
<proteinExistence type="inferred from homology"/>
<dbReference type="EMBL" id="JAYWVC010000076">
    <property type="protein sequence ID" value="MED7824556.1"/>
    <property type="molecule type" value="Genomic_DNA"/>
</dbReference>
<keyword evidence="2" id="KW-0479">Metal-binding</keyword>
<keyword evidence="7" id="KW-0472">Membrane</keyword>
<keyword evidence="4 6" id="KW-0862">Zinc</keyword>
<keyword evidence="10" id="KW-1185">Reference proteome</keyword>
<evidence type="ECO:0000313" key="9">
    <source>
        <dbReference type="EMBL" id="MED7824556.1"/>
    </source>
</evidence>
<gene>
    <name evidence="9" type="ORF">VXC91_21835</name>
</gene>
<evidence type="ECO:0000256" key="6">
    <source>
        <dbReference type="RuleBase" id="RU003983"/>
    </source>
</evidence>
<dbReference type="InterPro" id="IPR001915">
    <property type="entry name" value="Peptidase_M48"/>
</dbReference>
<protein>
    <submittedName>
        <fullName evidence="9">M56 family metallopeptidase</fullName>
    </submittedName>
</protein>
<keyword evidence="7" id="KW-1133">Transmembrane helix</keyword>